<name>A0A0W0GKB7_9CHLR</name>
<dbReference type="RefSeq" id="WP_058439877.1">
    <property type="nucleotide sequence ID" value="NZ_KQ758903.1"/>
</dbReference>
<dbReference type="PROSITE" id="PS00018">
    <property type="entry name" value="EF_HAND_1"/>
    <property type="match status" value="1"/>
</dbReference>
<protein>
    <recommendedName>
        <fullName evidence="5">SD-repeat containing protein B domain-containing protein</fullName>
    </recommendedName>
</protein>
<evidence type="ECO:0000256" key="2">
    <source>
        <dbReference type="SAM" id="SignalP"/>
    </source>
</evidence>
<dbReference type="PANTHER" id="PTHR23303:SF15">
    <property type="entry name" value="COLOSSIN-A"/>
    <property type="match status" value="1"/>
</dbReference>
<dbReference type="InterPro" id="IPR018247">
    <property type="entry name" value="EF_Hand_1_Ca_BS"/>
</dbReference>
<dbReference type="Gene3D" id="2.60.40.10">
    <property type="entry name" value="Immunoglobulins"/>
    <property type="match status" value="4"/>
</dbReference>
<dbReference type="Proteomes" id="UP000053947">
    <property type="component" value="Unassembled WGS sequence"/>
</dbReference>
<feature type="signal peptide" evidence="2">
    <location>
        <begin position="1"/>
        <end position="27"/>
    </location>
</feature>
<dbReference type="PATRIC" id="fig|1217799.6.peg.1863"/>
<organism evidence="3 4">
    <name type="scientific">Dehalogenimonas alkenigignens</name>
    <dbReference type="NCBI Taxonomy" id="1217799"/>
    <lineage>
        <taxon>Bacteria</taxon>
        <taxon>Bacillati</taxon>
        <taxon>Chloroflexota</taxon>
        <taxon>Dehalococcoidia</taxon>
        <taxon>Dehalococcoidales</taxon>
        <taxon>Dehalococcoidaceae</taxon>
        <taxon>Dehalogenimonas</taxon>
    </lineage>
</organism>
<dbReference type="OrthoDB" id="134442at2"/>
<evidence type="ECO:0000313" key="4">
    <source>
        <dbReference type="Proteomes" id="UP000053947"/>
    </source>
</evidence>
<accession>A0A0W0GKB7</accession>
<evidence type="ECO:0000256" key="1">
    <source>
        <dbReference type="ARBA" id="ARBA00022729"/>
    </source>
</evidence>
<dbReference type="EMBL" id="LFDV01000002">
    <property type="protein sequence ID" value="KTB48963.1"/>
    <property type="molecule type" value="Genomic_DNA"/>
</dbReference>
<reference evidence="3 4" key="1">
    <citation type="submission" date="2015-06" db="EMBL/GenBank/DDBJ databases">
        <title>Genome sequence of the organohalide-respiring Dehalogenimonas alkenigignens type strain (IP3-3T).</title>
        <authorList>
            <person name="Key T.A."/>
            <person name="Richmond D.P."/>
            <person name="Bowman K.S."/>
            <person name="Cho Y.-J."/>
            <person name="Chun J."/>
            <person name="da Costa M.S."/>
            <person name="Rainey F.A."/>
            <person name="Moe W.M."/>
        </authorList>
    </citation>
    <scope>NUCLEOTIDE SEQUENCE [LARGE SCALE GENOMIC DNA]</scope>
    <source>
        <strain evidence="3 4">IP3-3</strain>
    </source>
</reference>
<dbReference type="AlphaFoldDB" id="A0A0W0GKB7"/>
<comment type="caution">
    <text evidence="3">The sequence shown here is derived from an EMBL/GenBank/DDBJ whole genome shotgun (WGS) entry which is preliminary data.</text>
</comment>
<evidence type="ECO:0008006" key="5">
    <source>
        <dbReference type="Google" id="ProtNLM"/>
    </source>
</evidence>
<dbReference type="InterPro" id="IPR051417">
    <property type="entry name" value="SDr/BOS_complex"/>
</dbReference>
<keyword evidence="1 2" id="KW-0732">Signal</keyword>
<keyword evidence="4" id="KW-1185">Reference proteome</keyword>
<gene>
    <name evidence="3" type="ORF">DEALK_18100</name>
</gene>
<dbReference type="STRING" id="1217799.DEALK_18100"/>
<dbReference type="PANTHER" id="PTHR23303">
    <property type="entry name" value="CARBOXYPEPTIDASE REGULATORY REGION-CONTAINING"/>
    <property type="match status" value="1"/>
</dbReference>
<sequence length="1173" mass="125308">MKRVFKKFLVFAGVLAAVAAVLVPALAVPVSAQATNFSLNGYRVTVGGGGAYSAGWTGGNLGNQWAEGEWVPYKLVITNVQTNYPGLANFPDIVLSFDFHDANGMFVDLIRGIQVGTTDLTDLQGFPTSGGGPQANNIAGAQLGQNDPDEWAWTNFALLNLPNEQVNRSLVPLGDLDVAPGTDKHVFIIHPSDILGKGGVTVDSNTIVIYYQAHLSRTFVWSNALQDFYATDADLAKWGGYLYATDAWPTSVQNGSGYQPGSSGHMHLEVEGTGQQDVPIPIPPKPVGLIDGYKFEDRDADHIWDPGEPAIPGWDIHMYSVLEGGIVIDVHETTDANGFYSFPNLTEGIWYIGEHVGPGDPPLAGWTQTFPYNVGNVPPGANSSLIDNFPNNIKAAIGPAHLAEWGWIVSLTDAAPMQHNVNFGNVSFATKTGTKFHDLNANGVWDNGEPGLGGWTIYVDYNNNGVFDAATEPSAVTAGDGTYSINNVAPGTWRVREVLQAGWFASYPATSDAFGRYHEETFVGGQTYSGNDFGNWTTASKSGMKFEDMNADGDKDAEDTGLAGWVIYVDYNDNGVKDANEPFATTAADGTYTITGINPGTWKVKEVAQAGWTQSYPVSGYHEETFTSGAALTGNDFGNWTTAEKSGYKFNDKYDADGVRDADGVDNILGNADDEVLLSGWTIRIYEDTNGNGLLDQAEYDAGPLFTDVTDVNGAYSFTVNPGKYIVVEVMQDKLGTPYYQSYPATPVLAGGLNTGTELLGANGHAVTLVSSQIDNNNHFGNYWPHTTMTLFDFVWETTADGNVTLTISDTNDGDVNLTDAHVHLLANDVEYPFSPISTPTSGDDGDGIFEPGETWTWIVYVTITQDTTFSTWGHGEDPFGNTVDYPQYQSEYAEVFVEVNEATRTQGFWSTHLDFTEMIFDNYTGDEVDNDNVGFIDLGWRQITNINDLMGVFWANNAKNSDGSNRSALCQARIIASNQALAALLNAAMPGGAPLPAGYSPAEIAAILGGTDIPAIKMLGSVLGAYNEDGDDVALDPILGSTGKANPQQAKALANIGFADCNIQTSLVVAALPASVVKNTPVNITFTLNTVNDVGAAGGTFTVIASKDSKFPNGANKTITVGSGAVNDMPFNGGVSFTPTSAGTWYIKITYSGDGENYGGCSVIVTLVVTNS</sequence>
<evidence type="ECO:0000313" key="3">
    <source>
        <dbReference type="EMBL" id="KTB48963.1"/>
    </source>
</evidence>
<proteinExistence type="predicted"/>
<dbReference type="InterPro" id="IPR013783">
    <property type="entry name" value="Ig-like_fold"/>
</dbReference>
<feature type="chain" id="PRO_5006902699" description="SD-repeat containing protein B domain-containing protein" evidence="2">
    <location>
        <begin position="28"/>
        <end position="1173"/>
    </location>
</feature>
<dbReference type="SUPFAM" id="SSF117074">
    <property type="entry name" value="Hypothetical protein PA1324"/>
    <property type="match status" value="4"/>
</dbReference>